<evidence type="ECO:0000256" key="15">
    <source>
        <dbReference type="SAM" id="Phobius"/>
    </source>
</evidence>
<keyword evidence="12" id="KW-0902">Two-component regulatory system</keyword>
<dbReference type="Pfam" id="PF00672">
    <property type="entry name" value="HAMP"/>
    <property type="match status" value="1"/>
</dbReference>
<dbReference type="InterPro" id="IPR036097">
    <property type="entry name" value="HisK_dim/P_sf"/>
</dbReference>
<keyword evidence="10" id="KW-0067">ATP-binding</keyword>
<keyword evidence="6" id="KW-0808">Transferase</keyword>
<dbReference type="SMART" id="SM00387">
    <property type="entry name" value="HATPase_c"/>
    <property type="match status" value="1"/>
</dbReference>
<evidence type="ECO:0000256" key="14">
    <source>
        <dbReference type="SAM" id="Coils"/>
    </source>
</evidence>
<evidence type="ECO:0000313" key="18">
    <source>
        <dbReference type="EMBL" id="TDT68624.1"/>
    </source>
</evidence>
<dbReference type="SMART" id="SM00304">
    <property type="entry name" value="HAMP"/>
    <property type="match status" value="1"/>
</dbReference>
<dbReference type="RefSeq" id="WP_166667387.1">
    <property type="nucleotide sequence ID" value="NZ_SOBG01000007.1"/>
</dbReference>
<dbReference type="PROSITE" id="PS50885">
    <property type="entry name" value="HAMP"/>
    <property type="match status" value="1"/>
</dbReference>
<sequence>MKKTNKFSIKMFFIFSLILFFSMIFIILLNRVFLNKYYIYKYKIKMEKELKEISKNQNDIYYIIKNYKGEFNVFISKKKNFRDNNFHMSMGMMTNTTMMKNHIINNLIKKLDENKDYIIDSYYNMPFGYNEIVGVLKKNDDFIVMTFPINKIKENSQIANELFLIIVFIVIFSVSFVNFYFIKRFSKPLKKLIDFTNGLANLDFSKRIQLKTGDEIENLANSFNYLANELEINFKKLNDVTENLKKEKDIRDEFLKNVNHELKTPIALIKAYTEGLKDNIADDREEYYNIILNETDRMEEMVKKLLEVIKNEEINLKKLEKINLKNYIENILEKFKVDFINNNIKKDIEINESINICYTKTDFETLMVNIITNAIGNIKEPKQFYIKGKDNNEYIELAIFNSSEKIDDEEIEKLWEPFYKKDKSRKRSYGGTGLGLSIIKKILNKHKNNFLFAYNENKKGMEFKILFKKESCK</sequence>
<dbReference type="InterPro" id="IPR003594">
    <property type="entry name" value="HATPase_dom"/>
</dbReference>
<name>A0AA46DXQ4_9FUSO</name>
<dbReference type="PANTHER" id="PTHR45528">
    <property type="entry name" value="SENSOR HISTIDINE KINASE CPXA"/>
    <property type="match status" value="1"/>
</dbReference>
<keyword evidence="19" id="KW-1185">Reference proteome</keyword>
<evidence type="ECO:0000256" key="10">
    <source>
        <dbReference type="ARBA" id="ARBA00022840"/>
    </source>
</evidence>
<evidence type="ECO:0000256" key="11">
    <source>
        <dbReference type="ARBA" id="ARBA00022989"/>
    </source>
</evidence>
<keyword evidence="4" id="KW-1003">Cell membrane</keyword>
<keyword evidence="7 15" id="KW-0812">Transmembrane</keyword>
<comment type="catalytic activity">
    <reaction evidence="1">
        <text>ATP + protein L-histidine = ADP + protein N-phospho-L-histidine.</text>
        <dbReference type="EC" id="2.7.13.3"/>
    </reaction>
</comment>
<accession>A0AA46DXQ4</accession>
<comment type="subcellular location">
    <subcellularLocation>
        <location evidence="2">Cell membrane</location>
        <topology evidence="2">Multi-pass membrane protein</topology>
    </subcellularLocation>
</comment>
<keyword evidence="11 15" id="KW-1133">Transmembrane helix</keyword>
<dbReference type="InterPro" id="IPR003661">
    <property type="entry name" value="HisK_dim/P_dom"/>
</dbReference>
<dbReference type="GO" id="GO:0005886">
    <property type="term" value="C:plasma membrane"/>
    <property type="evidence" value="ECO:0007669"/>
    <property type="project" value="UniProtKB-SubCell"/>
</dbReference>
<dbReference type="SUPFAM" id="SSF47384">
    <property type="entry name" value="Homodimeric domain of signal transducing histidine kinase"/>
    <property type="match status" value="1"/>
</dbReference>
<dbReference type="InterPro" id="IPR004358">
    <property type="entry name" value="Sig_transdc_His_kin-like_C"/>
</dbReference>
<keyword evidence="9 18" id="KW-0418">Kinase</keyword>
<dbReference type="Gene3D" id="3.30.565.10">
    <property type="entry name" value="Histidine kinase-like ATPase, C-terminal domain"/>
    <property type="match status" value="1"/>
</dbReference>
<evidence type="ECO:0000259" key="17">
    <source>
        <dbReference type="PROSITE" id="PS50885"/>
    </source>
</evidence>
<dbReference type="PROSITE" id="PS50109">
    <property type="entry name" value="HIS_KIN"/>
    <property type="match status" value="1"/>
</dbReference>
<dbReference type="InterPro" id="IPR005467">
    <property type="entry name" value="His_kinase_dom"/>
</dbReference>
<comment type="caution">
    <text evidence="18">The sequence shown here is derived from an EMBL/GenBank/DDBJ whole genome shotgun (WGS) entry which is preliminary data.</text>
</comment>
<evidence type="ECO:0000256" key="8">
    <source>
        <dbReference type="ARBA" id="ARBA00022741"/>
    </source>
</evidence>
<dbReference type="SUPFAM" id="SSF55874">
    <property type="entry name" value="ATPase domain of HSP90 chaperone/DNA topoisomerase II/histidine kinase"/>
    <property type="match status" value="1"/>
</dbReference>
<dbReference type="CDD" id="cd00082">
    <property type="entry name" value="HisKA"/>
    <property type="match status" value="1"/>
</dbReference>
<keyword evidence="8" id="KW-0547">Nucleotide-binding</keyword>
<dbReference type="EC" id="2.7.13.3" evidence="3"/>
<dbReference type="Proteomes" id="UP000294678">
    <property type="component" value="Unassembled WGS sequence"/>
</dbReference>
<keyword evidence="5" id="KW-0597">Phosphoprotein</keyword>
<evidence type="ECO:0000256" key="1">
    <source>
        <dbReference type="ARBA" id="ARBA00000085"/>
    </source>
</evidence>
<dbReference type="SMART" id="SM00388">
    <property type="entry name" value="HisKA"/>
    <property type="match status" value="1"/>
</dbReference>
<feature type="coiled-coil region" evidence="14">
    <location>
        <begin position="295"/>
        <end position="322"/>
    </location>
</feature>
<feature type="domain" description="HAMP" evidence="17">
    <location>
        <begin position="183"/>
        <end position="235"/>
    </location>
</feature>
<dbReference type="Gene3D" id="6.10.340.10">
    <property type="match status" value="1"/>
</dbReference>
<dbReference type="InterPro" id="IPR036890">
    <property type="entry name" value="HATPase_C_sf"/>
</dbReference>
<dbReference type="Pfam" id="PF00512">
    <property type="entry name" value="HisKA"/>
    <property type="match status" value="1"/>
</dbReference>
<dbReference type="GO" id="GO:0000155">
    <property type="term" value="F:phosphorelay sensor kinase activity"/>
    <property type="evidence" value="ECO:0007669"/>
    <property type="project" value="InterPro"/>
</dbReference>
<dbReference type="Gene3D" id="1.10.287.130">
    <property type="match status" value="1"/>
</dbReference>
<evidence type="ECO:0000256" key="2">
    <source>
        <dbReference type="ARBA" id="ARBA00004651"/>
    </source>
</evidence>
<keyword evidence="14" id="KW-0175">Coiled coil</keyword>
<dbReference type="PRINTS" id="PR00344">
    <property type="entry name" value="BCTRLSENSOR"/>
</dbReference>
<evidence type="ECO:0000256" key="4">
    <source>
        <dbReference type="ARBA" id="ARBA00022475"/>
    </source>
</evidence>
<feature type="transmembrane region" description="Helical" evidence="15">
    <location>
        <begin position="162"/>
        <end position="182"/>
    </location>
</feature>
<proteinExistence type="predicted"/>
<evidence type="ECO:0000256" key="7">
    <source>
        <dbReference type="ARBA" id="ARBA00022692"/>
    </source>
</evidence>
<dbReference type="GO" id="GO:0005524">
    <property type="term" value="F:ATP binding"/>
    <property type="evidence" value="ECO:0007669"/>
    <property type="project" value="UniProtKB-KW"/>
</dbReference>
<feature type="transmembrane region" description="Helical" evidence="15">
    <location>
        <begin position="12"/>
        <end position="33"/>
    </location>
</feature>
<evidence type="ECO:0000256" key="9">
    <source>
        <dbReference type="ARBA" id="ARBA00022777"/>
    </source>
</evidence>
<evidence type="ECO:0000256" key="5">
    <source>
        <dbReference type="ARBA" id="ARBA00022553"/>
    </source>
</evidence>
<evidence type="ECO:0000256" key="6">
    <source>
        <dbReference type="ARBA" id="ARBA00022679"/>
    </source>
</evidence>
<organism evidence="18 19">
    <name type="scientific">Hypnocyclicus thermotrophus</name>
    <dbReference type="NCBI Taxonomy" id="1627895"/>
    <lineage>
        <taxon>Bacteria</taxon>
        <taxon>Fusobacteriati</taxon>
        <taxon>Fusobacteriota</taxon>
        <taxon>Fusobacteriia</taxon>
        <taxon>Fusobacteriales</taxon>
        <taxon>Fusobacteriaceae</taxon>
        <taxon>Hypnocyclicus</taxon>
    </lineage>
</organism>
<dbReference type="PANTHER" id="PTHR45528:SF1">
    <property type="entry name" value="SENSOR HISTIDINE KINASE CPXA"/>
    <property type="match status" value="1"/>
</dbReference>
<dbReference type="SUPFAM" id="SSF158472">
    <property type="entry name" value="HAMP domain-like"/>
    <property type="match status" value="1"/>
</dbReference>
<dbReference type="InterPro" id="IPR003660">
    <property type="entry name" value="HAMP_dom"/>
</dbReference>
<evidence type="ECO:0000313" key="19">
    <source>
        <dbReference type="Proteomes" id="UP000294678"/>
    </source>
</evidence>
<dbReference type="FunFam" id="1.10.287.130:FF:000001">
    <property type="entry name" value="Two-component sensor histidine kinase"/>
    <property type="match status" value="1"/>
</dbReference>
<dbReference type="EMBL" id="SOBG01000007">
    <property type="protein sequence ID" value="TDT68624.1"/>
    <property type="molecule type" value="Genomic_DNA"/>
</dbReference>
<dbReference type="CDD" id="cd06225">
    <property type="entry name" value="HAMP"/>
    <property type="match status" value="1"/>
</dbReference>
<evidence type="ECO:0000256" key="3">
    <source>
        <dbReference type="ARBA" id="ARBA00012438"/>
    </source>
</evidence>
<keyword evidence="13 15" id="KW-0472">Membrane</keyword>
<dbReference type="AlphaFoldDB" id="A0AA46DXQ4"/>
<gene>
    <name evidence="18" type="ORF">EV215_1691</name>
</gene>
<feature type="domain" description="Histidine kinase" evidence="16">
    <location>
        <begin position="257"/>
        <end position="471"/>
    </location>
</feature>
<evidence type="ECO:0000259" key="16">
    <source>
        <dbReference type="PROSITE" id="PS50109"/>
    </source>
</evidence>
<dbReference type="InterPro" id="IPR050398">
    <property type="entry name" value="HssS/ArlS-like"/>
</dbReference>
<evidence type="ECO:0000256" key="13">
    <source>
        <dbReference type="ARBA" id="ARBA00023136"/>
    </source>
</evidence>
<reference evidence="18 19" key="1">
    <citation type="submission" date="2019-03" db="EMBL/GenBank/DDBJ databases">
        <title>Genomic Encyclopedia of Type Strains, Phase IV (KMG-IV): sequencing the most valuable type-strain genomes for metagenomic binning, comparative biology and taxonomic classification.</title>
        <authorList>
            <person name="Goeker M."/>
        </authorList>
    </citation>
    <scope>NUCLEOTIDE SEQUENCE [LARGE SCALE GENOMIC DNA]</scope>
    <source>
        <strain evidence="18 19">DSM 100055</strain>
    </source>
</reference>
<protein>
    <recommendedName>
        <fullName evidence="3">histidine kinase</fullName>
        <ecNumber evidence="3">2.7.13.3</ecNumber>
    </recommendedName>
</protein>
<dbReference type="Pfam" id="PF02518">
    <property type="entry name" value="HATPase_c"/>
    <property type="match status" value="1"/>
</dbReference>
<evidence type="ECO:0000256" key="12">
    <source>
        <dbReference type="ARBA" id="ARBA00023012"/>
    </source>
</evidence>